<evidence type="ECO:0000256" key="6">
    <source>
        <dbReference type="ARBA" id="ARBA00023170"/>
    </source>
</evidence>
<dbReference type="PROSITE" id="PS00237">
    <property type="entry name" value="G_PROTEIN_RECEP_F1_1"/>
    <property type="match status" value="1"/>
</dbReference>
<protein>
    <recommendedName>
        <fullName evidence="11">G-protein coupled receptors family 1 profile domain-containing protein</fullName>
    </recommendedName>
</protein>
<dbReference type="EnsemblMetazoa" id="G20642.11">
    <property type="protein sequence ID" value="G20642.11:cds"/>
    <property type="gene ID" value="G20642"/>
</dbReference>
<keyword evidence="4 8" id="KW-0297">G-protein coupled receptor</keyword>
<comment type="similarity">
    <text evidence="8">Belongs to the G-protein coupled receptor 1 family.</text>
</comment>
<proteinExistence type="inferred from homology"/>
<feature type="transmembrane region" description="Helical" evidence="10">
    <location>
        <begin position="95"/>
        <end position="112"/>
    </location>
</feature>
<evidence type="ECO:0000259" key="11">
    <source>
        <dbReference type="PROSITE" id="PS50262"/>
    </source>
</evidence>
<comment type="subcellular location">
    <subcellularLocation>
        <location evidence="1">Membrane</location>
        <topology evidence="1">Multi-pass membrane protein</topology>
    </subcellularLocation>
</comment>
<dbReference type="Pfam" id="PF00001">
    <property type="entry name" value="7tm_1"/>
    <property type="match status" value="1"/>
</dbReference>
<evidence type="ECO:0000256" key="5">
    <source>
        <dbReference type="ARBA" id="ARBA00023136"/>
    </source>
</evidence>
<keyword evidence="3 10" id="KW-1133">Transmembrane helix</keyword>
<dbReference type="PANTHER" id="PTHR24238:SF47">
    <property type="entry name" value="ECDYSTEROIDS_DOPAMINE RECEPTOR-RELATED"/>
    <property type="match status" value="1"/>
</dbReference>
<dbReference type="PANTHER" id="PTHR24238">
    <property type="entry name" value="G-PROTEIN COUPLED RECEPTOR"/>
    <property type="match status" value="1"/>
</dbReference>
<feature type="region of interest" description="Disordered" evidence="9">
    <location>
        <begin position="267"/>
        <end position="317"/>
    </location>
</feature>
<dbReference type="PROSITE" id="PS50262">
    <property type="entry name" value="G_PROTEIN_RECEP_F1_2"/>
    <property type="match status" value="1"/>
</dbReference>
<feature type="transmembrane region" description="Helical" evidence="10">
    <location>
        <begin position="132"/>
        <end position="153"/>
    </location>
</feature>
<keyword evidence="2 8" id="KW-0812">Transmembrane</keyword>
<feature type="compositionally biased region" description="Polar residues" evidence="9">
    <location>
        <begin position="267"/>
        <end position="296"/>
    </location>
</feature>
<organism evidence="12 13">
    <name type="scientific">Magallana gigas</name>
    <name type="common">Pacific oyster</name>
    <name type="synonym">Crassostrea gigas</name>
    <dbReference type="NCBI Taxonomy" id="29159"/>
    <lineage>
        <taxon>Eukaryota</taxon>
        <taxon>Metazoa</taxon>
        <taxon>Spiralia</taxon>
        <taxon>Lophotrochozoa</taxon>
        <taxon>Mollusca</taxon>
        <taxon>Bivalvia</taxon>
        <taxon>Autobranchia</taxon>
        <taxon>Pteriomorphia</taxon>
        <taxon>Ostreida</taxon>
        <taxon>Ostreoidea</taxon>
        <taxon>Ostreidae</taxon>
        <taxon>Magallana</taxon>
    </lineage>
</organism>
<evidence type="ECO:0000256" key="10">
    <source>
        <dbReference type="SAM" id="Phobius"/>
    </source>
</evidence>
<evidence type="ECO:0000256" key="7">
    <source>
        <dbReference type="ARBA" id="ARBA00023224"/>
    </source>
</evidence>
<accession>A0A8W8JS42</accession>
<feature type="transmembrane region" description="Helical" evidence="10">
    <location>
        <begin position="173"/>
        <end position="194"/>
    </location>
</feature>
<dbReference type="Gene3D" id="1.20.1070.10">
    <property type="entry name" value="Rhodopsin 7-helix transmembrane proteins"/>
    <property type="match status" value="1"/>
</dbReference>
<dbReference type="OrthoDB" id="5969463at2759"/>
<evidence type="ECO:0000256" key="8">
    <source>
        <dbReference type="RuleBase" id="RU000688"/>
    </source>
</evidence>
<evidence type="ECO:0000313" key="12">
    <source>
        <dbReference type="EnsemblMetazoa" id="G20642.9:cds"/>
    </source>
</evidence>
<keyword evidence="7 8" id="KW-0807">Transducer</keyword>
<dbReference type="EnsemblMetazoa" id="G20642.5">
    <property type="protein sequence ID" value="G20642.5:cds"/>
    <property type="gene ID" value="G20642"/>
</dbReference>
<evidence type="ECO:0000256" key="1">
    <source>
        <dbReference type="ARBA" id="ARBA00004141"/>
    </source>
</evidence>
<dbReference type="InterPro" id="IPR017452">
    <property type="entry name" value="GPCR_Rhodpsn_7TM"/>
</dbReference>
<dbReference type="CDD" id="cd00637">
    <property type="entry name" value="7tm_classA_rhodopsin-like"/>
    <property type="match status" value="1"/>
</dbReference>
<keyword evidence="13" id="KW-1185">Reference proteome</keyword>
<feature type="transmembrane region" description="Helical" evidence="10">
    <location>
        <begin position="224"/>
        <end position="245"/>
    </location>
</feature>
<dbReference type="OMA" id="SMRGTIY"/>
<feature type="transmembrane region" description="Helical" evidence="10">
    <location>
        <begin position="61"/>
        <end position="83"/>
    </location>
</feature>
<evidence type="ECO:0000256" key="4">
    <source>
        <dbReference type="ARBA" id="ARBA00023040"/>
    </source>
</evidence>
<keyword evidence="6 8" id="KW-0675">Receptor</keyword>
<dbReference type="GO" id="GO:0016020">
    <property type="term" value="C:membrane"/>
    <property type="evidence" value="ECO:0007669"/>
    <property type="project" value="UniProtKB-SubCell"/>
</dbReference>
<dbReference type="EnsemblMetazoa" id="G20642.3">
    <property type="protein sequence ID" value="G20642.3:cds"/>
    <property type="gene ID" value="G20642"/>
</dbReference>
<dbReference type="Proteomes" id="UP000005408">
    <property type="component" value="Unassembled WGS sequence"/>
</dbReference>
<dbReference type="PRINTS" id="PR00237">
    <property type="entry name" value="GPCRRHODOPSN"/>
</dbReference>
<dbReference type="EnsemblMetazoa" id="G20642.8">
    <property type="protein sequence ID" value="G20642.8:cds"/>
    <property type="gene ID" value="G20642"/>
</dbReference>
<evidence type="ECO:0000256" key="9">
    <source>
        <dbReference type="SAM" id="MobiDB-lite"/>
    </source>
</evidence>
<keyword evidence="5 10" id="KW-0472">Membrane</keyword>
<evidence type="ECO:0000256" key="2">
    <source>
        <dbReference type="ARBA" id="ARBA00022692"/>
    </source>
</evidence>
<dbReference type="AlphaFoldDB" id="A0A8W8JS42"/>
<name>A0A8W8JS42_MAGGI</name>
<dbReference type="EnsemblMetazoa" id="G20642.2">
    <property type="protein sequence ID" value="G20642.2:cds"/>
    <property type="gene ID" value="G20642"/>
</dbReference>
<sequence length="413" mass="46083">MSLATTELVVEMANSTENTTEQFSNFSTVSMETTTAGMEEIEAQMLLHKLNDELAMRYLPVIVYMLILMLIGIFGNILVCCVYCSKPTKTSSHFFILNLAVLDLLTCIIGMPTEVTDLRYPYMFYAPAACKLLRFVESISIIGSSITLIAVAFDRYYRICKLGRQISVRKSKIICVVAVVVGVLSSWPACLLFGEKTIELGIPGVKGVDCSTDDSVRHTIYPTLYYGFLFLLFILCLVFFTVIYAKIGAVIWKRKKAKIGETIPSSPNGRALNNSNTPSDQISTDPISTEMSSEQDGYNDKRASSDSKQALGKRPSRNSVRVTRTTVVLFAVTVAYVISFLPFLIVMVVRSVVKNFEENLSPEAEVAYKFCSKSYFINNAINPVIYSFLNINFRKDIKTIFRKCCSACCGCRN</sequence>
<feature type="transmembrane region" description="Helical" evidence="10">
    <location>
        <begin position="375"/>
        <end position="393"/>
    </location>
</feature>
<dbReference type="EnsemblMetazoa" id="G20642.12">
    <property type="protein sequence ID" value="G20642.12:cds"/>
    <property type="gene ID" value="G20642"/>
</dbReference>
<dbReference type="SUPFAM" id="SSF81321">
    <property type="entry name" value="Family A G protein-coupled receptor-like"/>
    <property type="match status" value="1"/>
</dbReference>
<feature type="domain" description="G-protein coupled receptors family 1 profile" evidence="11">
    <location>
        <begin position="75"/>
        <end position="386"/>
    </location>
</feature>
<dbReference type="EnsemblMetazoa" id="G20642.10">
    <property type="protein sequence ID" value="G20642.10:cds"/>
    <property type="gene ID" value="G20642"/>
</dbReference>
<reference evidence="12" key="1">
    <citation type="submission" date="2022-08" db="UniProtKB">
        <authorList>
            <consortium name="EnsemblMetazoa"/>
        </authorList>
    </citation>
    <scope>IDENTIFICATION</scope>
    <source>
        <strain evidence="12">05x7-T-G4-1.051#20</strain>
    </source>
</reference>
<dbReference type="InterPro" id="IPR000276">
    <property type="entry name" value="GPCR_Rhodpsn"/>
</dbReference>
<feature type="transmembrane region" description="Helical" evidence="10">
    <location>
        <begin position="327"/>
        <end position="349"/>
    </location>
</feature>
<evidence type="ECO:0000256" key="3">
    <source>
        <dbReference type="ARBA" id="ARBA00022989"/>
    </source>
</evidence>
<dbReference type="EnsemblMetazoa" id="G20642.9">
    <property type="protein sequence ID" value="G20642.9:cds"/>
    <property type="gene ID" value="G20642"/>
</dbReference>
<dbReference type="GO" id="GO:0004930">
    <property type="term" value="F:G protein-coupled receptor activity"/>
    <property type="evidence" value="ECO:0007669"/>
    <property type="project" value="UniProtKB-KW"/>
</dbReference>
<evidence type="ECO:0000313" key="13">
    <source>
        <dbReference type="Proteomes" id="UP000005408"/>
    </source>
</evidence>